<name>A0A9D0ZY30_9FIRM</name>
<proteinExistence type="predicted"/>
<organism evidence="1 2">
    <name type="scientific">Candidatus Limivivens merdigallinarum</name>
    <dbReference type="NCBI Taxonomy" id="2840859"/>
    <lineage>
        <taxon>Bacteria</taxon>
        <taxon>Bacillati</taxon>
        <taxon>Bacillota</taxon>
        <taxon>Clostridia</taxon>
        <taxon>Lachnospirales</taxon>
        <taxon>Lachnospiraceae</taxon>
        <taxon>Lachnospiraceae incertae sedis</taxon>
        <taxon>Candidatus Limivivens</taxon>
    </lineage>
</organism>
<gene>
    <name evidence="1" type="ORF">IAB26_13970</name>
</gene>
<sequence>MKGKQAHSGQSKEKATFTISKVLSEWIPSEKTGGICTAIKHHIKTDTVLKEFWHDNERFADIFNAALFRGKPVIRPEKLQESDTDVSSILQFGSHIETVQKILDVVKKSVSGIDLAILGLENQQHIHYGMPLRIMLGDALAYLKEYQGITKKNKAERRWEGAGEFLSGFRKEERLHPIITICIYYGEEEWDGPFSLADMLKIPEDFQDAVSDYQMQLVQVRDSENLRFQNPDVWTVFEVSRNILKKEYGKIEEIYREQDIDSELGIVIGSITDSRELVNLALKRKGGRMNMCTALEELKREGIQEGMRQGMQQGIREGEFQAKREITVALAAMGLSEEQISGATKVDINTVREWLGRDSSRCTWSR</sequence>
<reference evidence="1" key="1">
    <citation type="submission" date="2020-10" db="EMBL/GenBank/DDBJ databases">
        <authorList>
            <person name="Gilroy R."/>
        </authorList>
    </citation>
    <scope>NUCLEOTIDE SEQUENCE</scope>
    <source>
        <strain evidence="1">ChiSjej3B21-11622</strain>
    </source>
</reference>
<evidence type="ECO:0000313" key="1">
    <source>
        <dbReference type="EMBL" id="HIQ97651.1"/>
    </source>
</evidence>
<evidence type="ECO:0000313" key="2">
    <source>
        <dbReference type="Proteomes" id="UP000886886"/>
    </source>
</evidence>
<protein>
    <recommendedName>
        <fullName evidence="3">Transposase (putative) YhgA-like domain-containing protein</fullName>
    </recommendedName>
</protein>
<comment type="caution">
    <text evidence="1">The sequence shown here is derived from an EMBL/GenBank/DDBJ whole genome shotgun (WGS) entry which is preliminary data.</text>
</comment>
<dbReference type="Proteomes" id="UP000886886">
    <property type="component" value="Unassembled WGS sequence"/>
</dbReference>
<dbReference type="AlphaFoldDB" id="A0A9D0ZY30"/>
<accession>A0A9D0ZY30</accession>
<reference evidence="1" key="2">
    <citation type="journal article" date="2021" name="PeerJ">
        <title>Extensive microbial diversity within the chicken gut microbiome revealed by metagenomics and culture.</title>
        <authorList>
            <person name="Gilroy R."/>
            <person name="Ravi A."/>
            <person name="Getino M."/>
            <person name="Pursley I."/>
            <person name="Horton D.L."/>
            <person name="Alikhan N.F."/>
            <person name="Baker D."/>
            <person name="Gharbi K."/>
            <person name="Hall N."/>
            <person name="Watson M."/>
            <person name="Adriaenssens E.M."/>
            <person name="Foster-Nyarko E."/>
            <person name="Jarju S."/>
            <person name="Secka A."/>
            <person name="Antonio M."/>
            <person name="Oren A."/>
            <person name="Chaudhuri R.R."/>
            <person name="La Ragione R."/>
            <person name="Hildebrand F."/>
            <person name="Pallen M.J."/>
        </authorList>
    </citation>
    <scope>NUCLEOTIDE SEQUENCE</scope>
    <source>
        <strain evidence="1">ChiSjej3B21-11622</strain>
    </source>
</reference>
<evidence type="ECO:0008006" key="3">
    <source>
        <dbReference type="Google" id="ProtNLM"/>
    </source>
</evidence>
<dbReference type="EMBL" id="DVFT01000205">
    <property type="protein sequence ID" value="HIQ97651.1"/>
    <property type="molecule type" value="Genomic_DNA"/>
</dbReference>